<gene>
    <name evidence="2" type="ORF">GCM10011531_12060</name>
</gene>
<dbReference type="AlphaFoldDB" id="A0A8J2TQZ4"/>
<dbReference type="RefSeq" id="WP_188605406.1">
    <property type="nucleotide sequence ID" value="NZ_BMIC01000001.1"/>
</dbReference>
<dbReference type="Proteomes" id="UP000598120">
    <property type="component" value="Unassembled WGS sequence"/>
</dbReference>
<evidence type="ECO:0000313" key="3">
    <source>
        <dbReference type="Proteomes" id="UP000598120"/>
    </source>
</evidence>
<keyword evidence="1" id="KW-0472">Membrane</keyword>
<protein>
    <submittedName>
        <fullName evidence="2">Uncharacterized protein</fullName>
    </submittedName>
</protein>
<keyword evidence="1" id="KW-0812">Transmembrane</keyword>
<evidence type="ECO:0000256" key="1">
    <source>
        <dbReference type="SAM" id="Phobius"/>
    </source>
</evidence>
<feature type="transmembrane region" description="Helical" evidence="1">
    <location>
        <begin position="12"/>
        <end position="28"/>
    </location>
</feature>
<proteinExistence type="predicted"/>
<keyword evidence="3" id="KW-1185">Reference proteome</keyword>
<feature type="transmembrane region" description="Helical" evidence="1">
    <location>
        <begin position="143"/>
        <end position="165"/>
    </location>
</feature>
<sequence length="203" mass="24245">MVNKKHKILGEYLSLIVMTCITIMAIYSKQITVFYIIYLFWCDEFLKTIFDGFRYRFKKEQIQNPTNYILNIKNRFFMLLIYLVFIIVCFGLILDWNNTDLILGNFEVFFFKNTLFNISLITFLLREIYLYKNNQLILNSHHLLSSGIITLHISLILGIMLSFLIKKEFVVFENYAAVFAIIPFLLLKLYFEIQEIKYNSKEA</sequence>
<dbReference type="EMBL" id="BMIC01000001">
    <property type="protein sequence ID" value="GFZ83010.1"/>
    <property type="molecule type" value="Genomic_DNA"/>
</dbReference>
<organism evidence="2 3">
    <name type="scientific">Aquaticitalea lipolytica</name>
    <dbReference type="NCBI Taxonomy" id="1247562"/>
    <lineage>
        <taxon>Bacteria</taxon>
        <taxon>Pseudomonadati</taxon>
        <taxon>Bacteroidota</taxon>
        <taxon>Flavobacteriia</taxon>
        <taxon>Flavobacteriales</taxon>
        <taxon>Flavobacteriaceae</taxon>
        <taxon>Aquaticitalea</taxon>
    </lineage>
</organism>
<feature type="transmembrane region" description="Helical" evidence="1">
    <location>
        <begin position="114"/>
        <end position="131"/>
    </location>
</feature>
<feature type="transmembrane region" description="Helical" evidence="1">
    <location>
        <begin position="76"/>
        <end position="94"/>
    </location>
</feature>
<accession>A0A8J2TQZ4</accession>
<keyword evidence="1" id="KW-1133">Transmembrane helix</keyword>
<evidence type="ECO:0000313" key="2">
    <source>
        <dbReference type="EMBL" id="GFZ83010.1"/>
    </source>
</evidence>
<comment type="caution">
    <text evidence="2">The sequence shown here is derived from an EMBL/GenBank/DDBJ whole genome shotgun (WGS) entry which is preliminary data.</text>
</comment>
<name>A0A8J2TQZ4_9FLAO</name>
<reference evidence="2 3" key="1">
    <citation type="journal article" date="2014" name="Int. J. Syst. Evol. Microbiol.">
        <title>Complete genome sequence of Corynebacterium casei LMG S-19264T (=DSM 44701T), isolated from a smear-ripened cheese.</title>
        <authorList>
            <consortium name="US DOE Joint Genome Institute (JGI-PGF)"/>
            <person name="Walter F."/>
            <person name="Albersmeier A."/>
            <person name="Kalinowski J."/>
            <person name="Ruckert C."/>
        </authorList>
    </citation>
    <scope>NUCLEOTIDE SEQUENCE [LARGE SCALE GENOMIC DNA]</scope>
    <source>
        <strain evidence="2 3">CGMCC 1.15295</strain>
    </source>
</reference>
<feature type="transmembrane region" description="Helical" evidence="1">
    <location>
        <begin position="171"/>
        <end position="191"/>
    </location>
</feature>